<comment type="caution">
    <text evidence="1">The sequence shown here is derived from an EMBL/GenBank/DDBJ whole genome shotgun (WGS) entry which is preliminary data.</text>
</comment>
<name>A0A9X8UI62_9FIRM</name>
<protein>
    <submittedName>
        <fullName evidence="1">Uncharacterized protein</fullName>
    </submittedName>
</protein>
<dbReference type="AlphaFoldDB" id="A0A9X8UI62"/>
<evidence type="ECO:0000313" key="1">
    <source>
        <dbReference type="EMBL" id="TCL42748.1"/>
    </source>
</evidence>
<reference evidence="1 2" key="1">
    <citation type="submission" date="2019-03" db="EMBL/GenBank/DDBJ databases">
        <title>Genomic Encyclopedia of Type Strains, Phase IV (KMG-IV): sequencing the most valuable type-strain genomes for metagenomic binning, comparative biology and taxonomic classification.</title>
        <authorList>
            <person name="Goeker M."/>
        </authorList>
    </citation>
    <scope>NUCLEOTIDE SEQUENCE [LARGE SCALE GENOMIC DNA]</scope>
    <source>
        <strain evidence="1 2">DSM 100433</strain>
    </source>
</reference>
<dbReference type="EMBL" id="SLUK01000008">
    <property type="protein sequence ID" value="TCL42748.1"/>
    <property type="molecule type" value="Genomic_DNA"/>
</dbReference>
<dbReference type="RefSeq" id="WP_132084799.1">
    <property type="nucleotide sequence ID" value="NZ_SLUK01000008.1"/>
</dbReference>
<proteinExistence type="predicted"/>
<evidence type="ECO:0000313" key="2">
    <source>
        <dbReference type="Proteomes" id="UP000294682"/>
    </source>
</evidence>
<sequence length="238" mass="25845">MSSTNKTGLGFNQWILADKPTMEDFNADNVLVEQLLEERCSKEETDRRFMEVEQLLDERYTKSEADGKFVARETLTANDIMVSSPVFPVKTSVEGALVKLSGEKLNKSQIGTFQVKLEKGTATYSTSTGTYCKTGNMVVAHVALVLSSAVTGAPAADRVDLVGLPFPAYGGNARFIGTSGYTKNFTNVTGQVRPRIAFGTKIECVVDNSGTSGIHTLTYANLTATSQFDFTVIYFTAQ</sequence>
<accession>A0A9X8UI62</accession>
<dbReference type="Proteomes" id="UP000294682">
    <property type="component" value="Unassembled WGS sequence"/>
</dbReference>
<keyword evidence="2" id="KW-1185">Reference proteome</keyword>
<organism evidence="1 2">
    <name type="scientific">Harryflintia acetispora</name>
    <dbReference type="NCBI Taxonomy" id="1849041"/>
    <lineage>
        <taxon>Bacteria</taxon>
        <taxon>Bacillati</taxon>
        <taxon>Bacillota</taxon>
        <taxon>Clostridia</taxon>
        <taxon>Eubacteriales</taxon>
        <taxon>Oscillospiraceae</taxon>
        <taxon>Harryflintia</taxon>
    </lineage>
</organism>
<gene>
    <name evidence="1" type="ORF">EDD78_10859</name>
</gene>